<evidence type="ECO:0000256" key="13">
    <source>
        <dbReference type="SAM" id="MobiDB-lite"/>
    </source>
</evidence>
<comment type="catalytic activity">
    <reaction evidence="1 12">
        <text>Hydrolysis of (1-&gt;4)-beta-linkages between N-acetylmuramic acid and N-acetyl-D-glucosamine residues in a peptidoglycan and between N-acetyl-D-glucosamine residues in chitodextrins.</text>
        <dbReference type="EC" id="3.2.1.17"/>
    </reaction>
</comment>
<feature type="chain" id="PRO_5022670082" description="Lysozyme" evidence="14">
    <location>
        <begin position="34"/>
        <end position="287"/>
    </location>
</feature>
<keyword evidence="7" id="KW-0081">Bacteriolytic enzyme</keyword>
<dbReference type="InterPro" id="IPR008270">
    <property type="entry name" value="Glyco_hydro_25_AS"/>
</dbReference>
<dbReference type="Gene3D" id="3.20.20.80">
    <property type="entry name" value="Glycosidases"/>
    <property type="match status" value="1"/>
</dbReference>
<dbReference type="PROSITE" id="PS00953">
    <property type="entry name" value="GLYCOSYL_HYDROL_F25_1"/>
    <property type="match status" value="1"/>
</dbReference>
<gene>
    <name evidence="15" type="ORF">F0L68_27785</name>
</gene>
<evidence type="ECO:0000256" key="7">
    <source>
        <dbReference type="ARBA" id="ARBA00022638"/>
    </source>
</evidence>
<keyword evidence="16" id="KW-1185">Reference proteome</keyword>
<dbReference type="Proteomes" id="UP000323454">
    <property type="component" value="Unassembled WGS sequence"/>
</dbReference>
<dbReference type="GO" id="GO:0016052">
    <property type="term" value="P:carbohydrate catabolic process"/>
    <property type="evidence" value="ECO:0007669"/>
    <property type="project" value="TreeGrafter"/>
</dbReference>
<evidence type="ECO:0000256" key="4">
    <source>
        <dbReference type="ARBA" id="ARBA00012732"/>
    </source>
</evidence>
<keyword evidence="10 12" id="KW-0326">Glycosidase</keyword>
<evidence type="ECO:0000256" key="8">
    <source>
        <dbReference type="ARBA" id="ARBA00022801"/>
    </source>
</evidence>
<dbReference type="GO" id="GO:0042742">
    <property type="term" value="P:defense response to bacterium"/>
    <property type="evidence" value="ECO:0007669"/>
    <property type="project" value="UniProtKB-KW"/>
</dbReference>
<evidence type="ECO:0000256" key="2">
    <source>
        <dbReference type="ARBA" id="ARBA00004613"/>
    </source>
</evidence>
<dbReference type="SUPFAM" id="SSF51445">
    <property type="entry name" value="(Trans)glycosidases"/>
    <property type="match status" value="1"/>
</dbReference>
<evidence type="ECO:0000313" key="16">
    <source>
        <dbReference type="Proteomes" id="UP000323454"/>
    </source>
</evidence>
<dbReference type="GO" id="GO:0005576">
    <property type="term" value="C:extracellular region"/>
    <property type="evidence" value="ECO:0007669"/>
    <property type="project" value="UniProtKB-SubCell"/>
</dbReference>
<dbReference type="PANTHER" id="PTHR34135">
    <property type="entry name" value="LYSOZYME"/>
    <property type="match status" value="1"/>
</dbReference>
<feature type="compositionally biased region" description="Basic and acidic residues" evidence="13">
    <location>
        <begin position="55"/>
        <end position="68"/>
    </location>
</feature>
<organism evidence="15 16">
    <name type="scientific">Solihabitans fulvus</name>
    <dbReference type="NCBI Taxonomy" id="1892852"/>
    <lineage>
        <taxon>Bacteria</taxon>
        <taxon>Bacillati</taxon>
        <taxon>Actinomycetota</taxon>
        <taxon>Actinomycetes</taxon>
        <taxon>Pseudonocardiales</taxon>
        <taxon>Pseudonocardiaceae</taxon>
        <taxon>Solihabitans</taxon>
    </lineage>
</organism>
<dbReference type="Pfam" id="PF01183">
    <property type="entry name" value="Glyco_hydro_25"/>
    <property type="match status" value="1"/>
</dbReference>
<dbReference type="InterPro" id="IPR017853">
    <property type="entry name" value="GH"/>
</dbReference>
<dbReference type="GO" id="GO:0016998">
    <property type="term" value="P:cell wall macromolecule catabolic process"/>
    <property type="evidence" value="ECO:0007669"/>
    <property type="project" value="InterPro"/>
</dbReference>
<keyword evidence="6" id="KW-0929">Antimicrobial</keyword>
<comment type="function">
    <text evidence="11">This enzyme has both lysozyme (acetylmuramidase) and diacetylmuramidase activities.</text>
</comment>
<keyword evidence="9" id="KW-1015">Disulfide bond</keyword>
<dbReference type="InterPro" id="IPR006311">
    <property type="entry name" value="TAT_signal"/>
</dbReference>
<comment type="similarity">
    <text evidence="3 12">Belongs to the glycosyl hydrolase 25 family.</text>
</comment>
<evidence type="ECO:0000256" key="6">
    <source>
        <dbReference type="ARBA" id="ARBA00022529"/>
    </source>
</evidence>
<dbReference type="EMBL" id="VUOB01000054">
    <property type="protein sequence ID" value="KAA2255983.1"/>
    <property type="molecule type" value="Genomic_DNA"/>
</dbReference>
<keyword evidence="5" id="KW-0964">Secreted</keyword>
<dbReference type="EC" id="3.2.1.17" evidence="4 12"/>
<proteinExistence type="inferred from homology"/>
<dbReference type="RefSeq" id="WP_149852770.1">
    <property type="nucleotide sequence ID" value="NZ_VUOB01000054.1"/>
</dbReference>
<evidence type="ECO:0000256" key="9">
    <source>
        <dbReference type="ARBA" id="ARBA00023157"/>
    </source>
</evidence>
<dbReference type="SMART" id="SM00641">
    <property type="entry name" value="Glyco_25"/>
    <property type="match status" value="1"/>
</dbReference>
<comment type="caution">
    <text evidence="15">The sequence shown here is derived from an EMBL/GenBank/DDBJ whole genome shotgun (WGS) entry which is preliminary data.</text>
</comment>
<reference evidence="15 16" key="2">
    <citation type="submission" date="2019-09" db="EMBL/GenBank/DDBJ databases">
        <authorList>
            <person name="Jin C."/>
        </authorList>
    </citation>
    <scope>NUCLEOTIDE SEQUENCE [LARGE SCALE GENOMIC DNA]</scope>
    <source>
        <strain evidence="15 16">AN110305</strain>
    </source>
</reference>
<dbReference type="InterPro" id="IPR002053">
    <property type="entry name" value="Glyco_hydro_25"/>
</dbReference>
<evidence type="ECO:0000256" key="12">
    <source>
        <dbReference type="RuleBase" id="RU361176"/>
    </source>
</evidence>
<dbReference type="AlphaFoldDB" id="A0A5B2WVJ2"/>
<dbReference type="CDD" id="cd06412">
    <property type="entry name" value="GH25_CH-type"/>
    <property type="match status" value="1"/>
</dbReference>
<dbReference type="FunFam" id="3.20.20.80:FF:000060">
    <property type="entry name" value="Lysozyme M1"/>
    <property type="match status" value="1"/>
</dbReference>
<dbReference type="GO" id="GO:0031640">
    <property type="term" value="P:killing of cells of another organism"/>
    <property type="evidence" value="ECO:0007669"/>
    <property type="project" value="UniProtKB-KW"/>
</dbReference>
<dbReference type="OrthoDB" id="287365at2"/>
<dbReference type="GO" id="GO:0003796">
    <property type="term" value="F:lysozyme activity"/>
    <property type="evidence" value="ECO:0007669"/>
    <property type="project" value="UniProtKB-EC"/>
</dbReference>
<dbReference type="GO" id="GO:0009253">
    <property type="term" value="P:peptidoglycan catabolic process"/>
    <property type="evidence" value="ECO:0007669"/>
    <property type="project" value="InterPro"/>
</dbReference>
<comment type="subcellular location">
    <subcellularLocation>
        <location evidence="2">Secreted</location>
    </subcellularLocation>
</comment>
<keyword evidence="8 12" id="KW-0378">Hydrolase</keyword>
<evidence type="ECO:0000256" key="5">
    <source>
        <dbReference type="ARBA" id="ARBA00022525"/>
    </source>
</evidence>
<accession>A0A5B2WVJ2</accession>
<protein>
    <recommendedName>
        <fullName evidence="4 12">Lysozyme</fullName>
        <ecNumber evidence="4 12">3.2.1.17</ecNumber>
    </recommendedName>
</protein>
<dbReference type="PANTHER" id="PTHR34135:SF2">
    <property type="entry name" value="LYSOZYME"/>
    <property type="match status" value="1"/>
</dbReference>
<name>A0A5B2WVJ2_9PSEU</name>
<evidence type="ECO:0000256" key="14">
    <source>
        <dbReference type="SAM" id="SignalP"/>
    </source>
</evidence>
<feature type="signal peptide" evidence="14">
    <location>
        <begin position="1"/>
        <end position="33"/>
    </location>
</feature>
<reference evidence="15 16" key="1">
    <citation type="submission" date="2019-09" db="EMBL/GenBank/DDBJ databases">
        <title>Goodfellowia gen. nov., a new genus of the Pseudonocardineae related to Actinoalloteichus, containing Goodfellowia coeruleoviolacea gen. nov., comb. nov. gen. nov., comb. nov.</title>
        <authorList>
            <person name="Labeda D."/>
        </authorList>
    </citation>
    <scope>NUCLEOTIDE SEQUENCE [LARGE SCALE GENOMIC DNA]</scope>
    <source>
        <strain evidence="15 16">AN110305</strain>
    </source>
</reference>
<dbReference type="PROSITE" id="PS51318">
    <property type="entry name" value="TAT"/>
    <property type="match status" value="1"/>
</dbReference>
<dbReference type="PROSITE" id="PS51904">
    <property type="entry name" value="GLYCOSYL_HYDROL_F25_2"/>
    <property type="match status" value="1"/>
</dbReference>
<dbReference type="InterPro" id="IPR018077">
    <property type="entry name" value="Glyco_hydro_fam25_subgr"/>
</dbReference>
<evidence type="ECO:0000256" key="10">
    <source>
        <dbReference type="ARBA" id="ARBA00023295"/>
    </source>
</evidence>
<evidence type="ECO:0000313" key="15">
    <source>
        <dbReference type="EMBL" id="KAA2255983.1"/>
    </source>
</evidence>
<sequence>MRSSNRARRSALLAAAIGLAAAALVVGALPATAATTPAAADRTPGYTPGPITHPGLDHAGSEVAKHEGGSAAPSAITPNTLLNGMDVSGYQGNVNWSAAKANGGLFAYVKATEGTGYINGYFAQQYNGSYNVGMIRGAYHFALPDRSGGATQADYFVSHGGGWSRDGKTLPPMLDIEYNPYGSTCYGYSQSGMRSWIQSFSNEMVARTGRYPTVYTTLDWWTTCTGNWGGLGSTNPLFIARYSSGPGTLPAGWGFWTFWQYADHGIFPGDQDYFNGPYDRLVALANG</sequence>
<evidence type="ECO:0000256" key="11">
    <source>
        <dbReference type="ARBA" id="ARBA00055588"/>
    </source>
</evidence>
<feature type="region of interest" description="Disordered" evidence="13">
    <location>
        <begin position="37"/>
        <end position="75"/>
    </location>
</feature>
<evidence type="ECO:0000256" key="3">
    <source>
        <dbReference type="ARBA" id="ARBA00010646"/>
    </source>
</evidence>
<evidence type="ECO:0000256" key="1">
    <source>
        <dbReference type="ARBA" id="ARBA00000632"/>
    </source>
</evidence>
<keyword evidence="14" id="KW-0732">Signal</keyword>